<dbReference type="PANTHER" id="PTHR30055:SF234">
    <property type="entry name" value="HTH-TYPE TRANSCRIPTIONAL REGULATOR BETI"/>
    <property type="match status" value="1"/>
</dbReference>
<dbReference type="SUPFAM" id="SSF46689">
    <property type="entry name" value="Homeodomain-like"/>
    <property type="match status" value="1"/>
</dbReference>
<keyword evidence="7" id="KW-1185">Reference proteome</keyword>
<dbReference type="EMBL" id="BAAARV010000023">
    <property type="protein sequence ID" value="GAA2343742.1"/>
    <property type="molecule type" value="Genomic_DNA"/>
</dbReference>
<dbReference type="Proteomes" id="UP001501444">
    <property type="component" value="Unassembled WGS sequence"/>
</dbReference>
<dbReference type="RefSeq" id="WP_344612860.1">
    <property type="nucleotide sequence ID" value="NZ_BAAARV010000023.1"/>
</dbReference>
<dbReference type="InterPro" id="IPR009057">
    <property type="entry name" value="Homeodomain-like_sf"/>
</dbReference>
<dbReference type="Gene3D" id="1.10.357.10">
    <property type="entry name" value="Tetracycline Repressor, domain 2"/>
    <property type="match status" value="1"/>
</dbReference>
<feature type="DNA-binding region" description="H-T-H motif" evidence="4">
    <location>
        <begin position="27"/>
        <end position="46"/>
    </location>
</feature>
<feature type="domain" description="HTH tetR-type" evidence="5">
    <location>
        <begin position="4"/>
        <end position="64"/>
    </location>
</feature>
<accession>A0ABP5T1X2</accession>
<protein>
    <recommendedName>
        <fullName evidence="5">HTH tetR-type domain-containing protein</fullName>
    </recommendedName>
</protein>
<evidence type="ECO:0000256" key="1">
    <source>
        <dbReference type="ARBA" id="ARBA00023015"/>
    </source>
</evidence>
<evidence type="ECO:0000313" key="6">
    <source>
        <dbReference type="EMBL" id="GAA2343742.1"/>
    </source>
</evidence>
<dbReference type="PROSITE" id="PS50977">
    <property type="entry name" value="HTH_TETR_2"/>
    <property type="match status" value="1"/>
</dbReference>
<evidence type="ECO:0000256" key="3">
    <source>
        <dbReference type="ARBA" id="ARBA00023163"/>
    </source>
</evidence>
<evidence type="ECO:0000256" key="2">
    <source>
        <dbReference type="ARBA" id="ARBA00023125"/>
    </source>
</evidence>
<keyword evidence="1" id="KW-0805">Transcription regulation</keyword>
<keyword evidence="2 4" id="KW-0238">DNA-binding</keyword>
<dbReference type="PANTHER" id="PTHR30055">
    <property type="entry name" value="HTH-TYPE TRANSCRIPTIONAL REGULATOR RUTR"/>
    <property type="match status" value="1"/>
</dbReference>
<evidence type="ECO:0000259" key="5">
    <source>
        <dbReference type="PROSITE" id="PS50977"/>
    </source>
</evidence>
<name>A0ABP5T1X2_9ACTN</name>
<dbReference type="InterPro" id="IPR050109">
    <property type="entry name" value="HTH-type_TetR-like_transc_reg"/>
</dbReference>
<dbReference type="InterPro" id="IPR001647">
    <property type="entry name" value="HTH_TetR"/>
</dbReference>
<evidence type="ECO:0000313" key="7">
    <source>
        <dbReference type="Proteomes" id="UP001501444"/>
    </source>
</evidence>
<gene>
    <name evidence="6" type="ORF">GCM10010170_028890</name>
</gene>
<organism evidence="6 7">
    <name type="scientific">Dactylosporangium salmoneum</name>
    <dbReference type="NCBI Taxonomy" id="53361"/>
    <lineage>
        <taxon>Bacteria</taxon>
        <taxon>Bacillati</taxon>
        <taxon>Actinomycetota</taxon>
        <taxon>Actinomycetes</taxon>
        <taxon>Micromonosporales</taxon>
        <taxon>Micromonosporaceae</taxon>
        <taxon>Dactylosporangium</taxon>
    </lineage>
</organism>
<dbReference type="Pfam" id="PF00440">
    <property type="entry name" value="TetR_N"/>
    <property type="match status" value="1"/>
</dbReference>
<reference evidence="7" key="1">
    <citation type="journal article" date="2019" name="Int. J. Syst. Evol. Microbiol.">
        <title>The Global Catalogue of Microorganisms (GCM) 10K type strain sequencing project: providing services to taxonomists for standard genome sequencing and annotation.</title>
        <authorList>
            <consortium name="The Broad Institute Genomics Platform"/>
            <consortium name="The Broad Institute Genome Sequencing Center for Infectious Disease"/>
            <person name="Wu L."/>
            <person name="Ma J."/>
        </authorList>
    </citation>
    <scope>NUCLEOTIDE SEQUENCE [LARGE SCALE GENOMIC DNA]</scope>
    <source>
        <strain evidence="7">JCM 3272</strain>
    </source>
</reference>
<comment type="caution">
    <text evidence="6">The sequence shown here is derived from an EMBL/GenBank/DDBJ whole genome shotgun (WGS) entry which is preliminary data.</text>
</comment>
<sequence length="183" mass="19550">MVRSSTRDEILGAAARLFATTGYKGTSLHDIAVEVGCSKAALLYHFDSKEAILTELCAPAIAELEQLHARLDGLDDATARTAAIEGFVGLSMRYRKEIQVIYGDLPGLLQQPAFQRVHLMTQKVCKILAGTSGSPTSVIAAKLVLAGIPAIAFGIDQELHDYSDEELRAALVEAATRALAPLT</sequence>
<keyword evidence="3" id="KW-0804">Transcription</keyword>
<evidence type="ECO:0000256" key="4">
    <source>
        <dbReference type="PROSITE-ProRule" id="PRU00335"/>
    </source>
</evidence>
<proteinExistence type="predicted"/>
<dbReference type="PRINTS" id="PR00455">
    <property type="entry name" value="HTHTETR"/>
</dbReference>